<comment type="caution">
    <text evidence="3">The sequence shown here is derived from an EMBL/GenBank/DDBJ whole genome shotgun (WGS) entry which is preliminary data.</text>
</comment>
<organism evidence="3 4">
    <name type="scientific">Orbilia oligospora</name>
    <name type="common">Nematode-trapping fungus</name>
    <name type="synonym">Arthrobotrys oligospora</name>
    <dbReference type="NCBI Taxonomy" id="2813651"/>
    <lineage>
        <taxon>Eukaryota</taxon>
        <taxon>Fungi</taxon>
        <taxon>Dikarya</taxon>
        <taxon>Ascomycota</taxon>
        <taxon>Pezizomycotina</taxon>
        <taxon>Orbiliomycetes</taxon>
        <taxon>Orbiliales</taxon>
        <taxon>Orbiliaceae</taxon>
        <taxon>Orbilia</taxon>
    </lineage>
</organism>
<proteinExistence type="predicted"/>
<keyword evidence="2" id="KW-0812">Transmembrane</keyword>
<gene>
    <name evidence="3" type="ORF">TWF102_010690</name>
</gene>
<protein>
    <submittedName>
        <fullName evidence="3">Uncharacterized protein</fullName>
    </submittedName>
</protein>
<evidence type="ECO:0000313" key="3">
    <source>
        <dbReference type="EMBL" id="KAF3108565.1"/>
    </source>
</evidence>
<dbReference type="Proteomes" id="UP000475325">
    <property type="component" value="Unassembled WGS sequence"/>
</dbReference>
<evidence type="ECO:0000256" key="1">
    <source>
        <dbReference type="SAM" id="MobiDB-lite"/>
    </source>
</evidence>
<feature type="region of interest" description="Disordered" evidence="1">
    <location>
        <begin position="80"/>
        <end position="103"/>
    </location>
</feature>
<sequence length="366" mass="42220">MRSTTTKPADVDTPKASQNALQIPEILESIIIWSLHLHYVYDDRCRRVNQLRRVAKVWQSTIDHNPVLRCFAFRDPLNTSSASASSPSQKTTPTTPSPPPPPPPRFSLAIFCRPYCTALEYELAAVTEIAYSHSKPIGQSEFQKVLHSITMTHSPIIKGFRKKRKVPRCLASNIFVTGPTVESIYLRFGGSADSDWLEALRKFARPTDYVFNLFNNFEYDYHVESEEGVRGNDLVNAVGKAVGSFYELSGKGEGKDASFLIQKIEVWIGNPVLLKERPQSIPGWQIRTLWESKPWKIRDQPWYRAINKSISSTKSAIKEVIWRLIYIMGEVVYILYVYVVKYWYIVMAPFCFCKRCYRWVRDKFRN</sequence>
<accession>A0A7C8JKR4</accession>
<feature type="compositionally biased region" description="Low complexity" evidence="1">
    <location>
        <begin position="80"/>
        <end position="94"/>
    </location>
</feature>
<feature type="transmembrane region" description="Helical" evidence="2">
    <location>
        <begin position="342"/>
        <end position="360"/>
    </location>
</feature>
<dbReference type="EMBL" id="WIQW01000008">
    <property type="protein sequence ID" value="KAF3108565.1"/>
    <property type="molecule type" value="Genomic_DNA"/>
</dbReference>
<keyword evidence="2" id="KW-0472">Membrane</keyword>
<dbReference type="AlphaFoldDB" id="A0A7C8JKR4"/>
<reference evidence="3 4" key="1">
    <citation type="submission" date="2019-06" db="EMBL/GenBank/DDBJ databases">
        <authorList>
            <person name="Palmer J.M."/>
        </authorList>
    </citation>
    <scope>NUCLEOTIDE SEQUENCE [LARGE SCALE GENOMIC DNA]</scope>
    <source>
        <strain evidence="3 4">TWF102</strain>
    </source>
</reference>
<name>A0A7C8JKR4_ORBOL</name>
<keyword evidence="2" id="KW-1133">Transmembrane helix</keyword>
<evidence type="ECO:0000313" key="4">
    <source>
        <dbReference type="Proteomes" id="UP000475325"/>
    </source>
</evidence>
<evidence type="ECO:0000256" key="2">
    <source>
        <dbReference type="SAM" id="Phobius"/>
    </source>
</evidence>